<sequence length="255" mass="28670">MKINNTLLFVFFFLSQFTFGQNNTGKEIRGKITVEAVAVEGINVLNSTNQRGTVSDRDGFFSVFVKEGDILVFSAVNLTTLYRRINKQDLILGAIKIQMSSKSIALEEVVVNENSKITAENLGIIPYGQKKYTAAERRLQTAGDFKPIMLLSILGGSMPLDPLINKINGRTKRLKKLVVLEKKEEYIKLISELYNEEYLTVKLGIPADYVNGFKYFAVDNERFTAILKSNNKTMSSFLIGELAVKYNEIIASENK</sequence>
<reference evidence="2" key="1">
    <citation type="submission" date="2016-11" db="EMBL/GenBank/DDBJ databases">
        <authorList>
            <person name="Varghese N."/>
            <person name="Submissions S."/>
        </authorList>
    </citation>
    <scope>NUCLEOTIDE SEQUENCE [LARGE SCALE GENOMIC DNA]</scope>
    <source>
        <strain evidence="2">CGMCC 1.2749</strain>
    </source>
</reference>
<dbReference type="Pfam" id="PF13715">
    <property type="entry name" value="CarbopepD_reg_2"/>
    <property type="match status" value="1"/>
</dbReference>
<dbReference type="STRING" id="178356.SAMN05216269_101238"/>
<dbReference type="Proteomes" id="UP000184092">
    <property type="component" value="Unassembled WGS sequence"/>
</dbReference>
<proteinExistence type="predicted"/>
<name>A0A1M7DUP1_9FLAO</name>
<accession>A0A1M7DUP1</accession>
<dbReference type="InterPro" id="IPR008969">
    <property type="entry name" value="CarboxyPept-like_regulatory"/>
</dbReference>
<keyword evidence="2" id="KW-1185">Reference proteome</keyword>
<dbReference type="OrthoDB" id="1427655at2"/>
<dbReference type="SUPFAM" id="SSF49464">
    <property type="entry name" value="Carboxypeptidase regulatory domain-like"/>
    <property type="match status" value="1"/>
</dbReference>
<evidence type="ECO:0000313" key="1">
    <source>
        <dbReference type="EMBL" id="SHL83215.1"/>
    </source>
</evidence>
<gene>
    <name evidence="1" type="ORF">SAMN05216269_101238</name>
</gene>
<dbReference type="RefSeq" id="WP_073204064.1">
    <property type="nucleotide sequence ID" value="NZ_FRCL01000001.1"/>
</dbReference>
<dbReference type="EMBL" id="FRCL01000001">
    <property type="protein sequence ID" value="SHL83215.1"/>
    <property type="molecule type" value="Genomic_DNA"/>
</dbReference>
<organism evidence="1 2">
    <name type="scientific">Flavobacterium xinjiangense</name>
    <dbReference type="NCBI Taxonomy" id="178356"/>
    <lineage>
        <taxon>Bacteria</taxon>
        <taxon>Pseudomonadati</taxon>
        <taxon>Bacteroidota</taxon>
        <taxon>Flavobacteriia</taxon>
        <taxon>Flavobacteriales</taxon>
        <taxon>Flavobacteriaceae</taxon>
        <taxon>Flavobacterium</taxon>
    </lineage>
</organism>
<dbReference type="AlphaFoldDB" id="A0A1M7DUP1"/>
<evidence type="ECO:0000313" key="2">
    <source>
        <dbReference type="Proteomes" id="UP000184092"/>
    </source>
</evidence>
<protein>
    <submittedName>
        <fullName evidence="1">CarboxypepD_reg-like domain-containing protein</fullName>
    </submittedName>
</protein>